<dbReference type="EMBL" id="JANPWZ010002003">
    <property type="protein sequence ID" value="KAJ3561811.1"/>
    <property type="molecule type" value="Genomic_DNA"/>
</dbReference>
<dbReference type="GO" id="GO:0016491">
    <property type="term" value="F:oxidoreductase activity"/>
    <property type="evidence" value="ECO:0007669"/>
    <property type="project" value="UniProtKB-KW"/>
</dbReference>
<evidence type="ECO:0000256" key="3">
    <source>
        <dbReference type="ARBA" id="ARBA00023002"/>
    </source>
</evidence>
<protein>
    <submittedName>
        <fullName evidence="5">Uncharacterized protein</fullName>
    </submittedName>
</protein>
<feature type="compositionally biased region" description="Polar residues" evidence="4">
    <location>
        <begin position="326"/>
        <end position="349"/>
    </location>
</feature>
<evidence type="ECO:0000313" key="5">
    <source>
        <dbReference type="EMBL" id="KAJ3561811.1"/>
    </source>
</evidence>
<evidence type="ECO:0000256" key="4">
    <source>
        <dbReference type="SAM" id="MobiDB-lite"/>
    </source>
</evidence>
<dbReference type="InterPro" id="IPR036291">
    <property type="entry name" value="NAD(P)-bd_dom_sf"/>
</dbReference>
<dbReference type="GO" id="GO:0005737">
    <property type="term" value="C:cytoplasm"/>
    <property type="evidence" value="ECO:0007669"/>
    <property type="project" value="TreeGrafter"/>
</dbReference>
<dbReference type="VEuPathDB" id="FungiDB:F4678DRAFT_484559"/>
<dbReference type="PANTHER" id="PTHR43544:SF7">
    <property type="entry name" value="NADB-LER2"/>
    <property type="match status" value="1"/>
</dbReference>
<dbReference type="Pfam" id="PF00106">
    <property type="entry name" value="adh_short"/>
    <property type="match status" value="1"/>
</dbReference>
<dbReference type="PANTHER" id="PTHR43544">
    <property type="entry name" value="SHORT-CHAIN DEHYDROGENASE/REDUCTASE"/>
    <property type="match status" value="1"/>
</dbReference>
<dbReference type="InterPro" id="IPR051468">
    <property type="entry name" value="Fungal_SecMetab_SDRs"/>
</dbReference>
<accession>A0A9W8N801</accession>
<dbReference type="Proteomes" id="UP001148614">
    <property type="component" value="Unassembled WGS sequence"/>
</dbReference>
<dbReference type="InterPro" id="IPR002347">
    <property type="entry name" value="SDR_fam"/>
</dbReference>
<gene>
    <name evidence="5" type="ORF">NPX13_g8799</name>
</gene>
<feature type="region of interest" description="Disordered" evidence="4">
    <location>
        <begin position="305"/>
        <end position="374"/>
    </location>
</feature>
<proteinExistence type="inferred from homology"/>
<reference evidence="5" key="1">
    <citation type="submission" date="2022-07" db="EMBL/GenBank/DDBJ databases">
        <title>Genome Sequence of Xylaria arbuscula.</title>
        <authorList>
            <person name="Buettner E."/>
        </authorList>
    </citation>
    <scope>NUCLEOTIDE SEQUENCE</scope>
    <source>
        <strain evidence="5">VT107</strain>
    </source>
</reference>
<dbReference type="PRINTS" id="PR00081">
    <property type="entry name" value="GDHRDH"/>
</dbReference>
<keyword evidence="6" id="KW-1185">Reference proteome</keyword>
<name>A0A9W8N801_9PEZI</name>
<evidence type="ECO:0000313" key="6">
    <source>
        <dbReference type="Proteomes" id="UP001148614"/>
    </source>
</evidence>
<evidence type="ECO:0000256" key="2">
    <source>
        <dbReference type="ARBA" id="ARBA00022857"/>
    </source>
</evidence>
<comment type="similarity">
    <text evidence="1">Belongs to the short-chain dehydrogenases/reductases (SDR) family.</text>
</comment>
<evidence type="ECO:0000256" key="1">
    <source>
        <dbReference type="ARBA" id="ARBA00006484"/>
    </source>
</evidence>
<organism evidence="5 6">
    <name type="scientific">Xylaria arbuscula</name>
    <dbReference type="NCBI Taxonomy" id="114810"/>
    <lineage>
        <taxon>Eukaryota</taxon>
        <taxon>Fungi</taxon>
        <taxon>Dikarya</taxon>
        <taxon>Ascomycota</taxon>
        <taxon>Pezizomycotina</taxon>
        <taxon>Sordariomycetes</taxon>
        <taxon>Xylariomycetidae</taxon>
        <taxon>Xylariales</taxon>
        <taxon>Xylariaceae</taxon>
        <taxon>Xylaria</taxon>
    </lineage>
</organism>
<dbReference type="SUPFAM" id="SSF51735">
    <property type="entry name" value="NAD(P)-binding Rossmann-fold domains"/>
    <property type="match status" value="1"/>
</dbReference>
<keyword evidence="3" id="KW-0560">Oxidoreductase</keyword>
<dbReference type="AlphaFoldDB" id="A0A9W8N801"/>
<keyword evidence="2" id="KW-0521">NADP</keyword>
<sequence>MAISRRDGHCSNTLNKSSRKPPMAQTVVLVTGASRGLGQALVQRFLALPNHTIVAFNRDPEGTASKALSLLPRGTGTTLILTKYDAADGQSPFNAVQELQDKHGITHLDIVVANAGIVKLFPYARDVKREDILEHVQVNVLGVVSLFQATRELLKKSPREPIFAPMGSGGGALGRQPPIPSSAYGASKSMVFWYGVRINAEEEWLNTFVLDPGFVQTDMGNESARSLGLEKATLTVDEATDGLFQVLRTTSKEKHGGRPVLYTGEVQECPTFHICLTSKHYTLPQPSIPNMLRIYFDPASLIQNSESNGDGFDDTEVDRNNREKSPGSTAKISTMPYKSSDQVEVNSSDLENDSHPIPTAKDRPSSSPKADAGEDYKPLTAEAAEEWDIEDLSWLNYQALNRYERVQKKLFALPIGLSRQQVGGLDALEQSRQTHDKLWLLACESADLWTSACSMVHTLRDCVEFDRRRKVPENCVPGEYAAAVNKLFREHKIYEKKIPALEKKLREIIFGDRIYEESGEESSQKPNAVVIQCRPGLVRTPVLDEYHDKCQTFQEEISTSKDNLQELLGKVFKELCALVVGLKMEECETAETAKRVLAWTHDIESSEAECPHTLRTDLEMKQAGLCQESQEIRDITVAVGKLLADVQKLCLRTVSYLKPPVLTKDGTPDLPDPIHDGVADDALSCWPLVPLLDLESASDDLMID</sequence>
<comment type="caution">
    <text evidence="5">The sequence shown here is derived from an EMBL/GenBank/DDBJ whole genome shotgun (WGS) entry which is preliminary data.</text>
</comment>
<dbReference type="Gene3D" id="3.40.50.720">
    <property type="entry name" value="NAD(P)-binding Rossmann-like Domain"/>
    <property type="match status" value="1"/>
</dbReference>